<sequence>MGRLVFRIAAGIAVVIAFFWVLSVVVGLLVWLLMAALVVGTVCLGVRMLRAQSGQDR</sequence>
<proteinExistence type="predicted"/>
<dbReference type="RefSeq" id="WP_168444174.1">
    <property type="nucleotide sequence ID" value="NZ_JAAXPG010000036.1"/>
</dbReference>
<accession>A0A7X6MHD7</accession>
<gene>
    <name evidence="2" type="ORF">HGB44_27460</name>
</gene>
<dbReference type="EMBL" id="JAAXPG010000036">
    <property type="protein sequence ID" value="NKZ01383.1"/>
    <property type="molecule type" value="Genomic_DNA"/>
</dbReference>
<evidence type="ECO:0000256" key="1">
    <source>
        <dbReference type="SAM" id="Phobius"/>
    </source>
</evidence>
<reference evidence="2 3" key="1">
    <citation type="submission" date="2020-04" db="EMBL/GenBank/DDBJ databases">
        <title>MicrobeNet Type strains.</title>
        <authorList>
            <person name="Nicholson A.C."/>
        </authorList>
    </citation>
    <scope>NUCLEOTIDE SEQUENCE [LARGE SCALE GENOMIC DNA]</scope>
    <source>
        <strain evidence="2 3">ATCC 23612</strain>
    </source>
</reference>
<keyword evidence="1" id="KW-0472">Membrane</keyword>
<keyword evidence="3" id="KW-1185">Reference proteome</keyword>
<comment type="caution">
    <text evidence="2">The sequence shown here is derived from an EMBL/GenBank/DDBJ whole genome shotgun (WGS) entry which is preliminary data.</text>
</comment>
<keyword evidence="1" id="KW-1133">Transmembrane helix</keyword>
<dbReference type="AlphaFoldDB" id="A0A7X6MHD7"/>
<feature type="transmembrane region" description="Helical" evidence="1">
    <location>
        <begin position="5"/>
        <end position="22"/>
    </location>
</feature>
<evidence type="ECO:0000313" key="3">
    <source>
        <dbReference type="Proteomes" id="UP000553209"/>
    </source>
</evidence>
<evidence type="ECO:0000313" key="2">
    <source>
        <dbReference type="EMBL" id="NKZ01383.1"/>
    </source>
</evidence>
<feature type="transmembrane region" description="Helical" evidence="1">
    <location>
        <begin position="28"/>
        <end position="49"/>
    </location>
</feature>
<dbReference type="Proteomes" id="UP000553209">
    <property type="component" value="Unassembled WGS sequence"/>
</dbReference>
<keyword evidence="1" id="KW-0812">Transmembrane</keyword>
<protein>
    <submittedName>
        <fullName evidence="2">Uncharacterized protein</fullName>
    </submittedName>
</protein>
<name>A0A7X6MHD7_9ACTN</name>
<organism evidence="2 3">
    <name type="scientific">Nocardiopsis alborubida</name>
    <dbReference type="NCBI Taxonomy" id="146802"/>
    <lineage>
        <taxon>Bacteria</taxon>
        <taxon>Bacillati</taxon>
        <taxon>Actinomycetota</taxon>
        <taxon>Actinomycetes</taxon>
        <taxon>Streptosporangiales</taxon>
        <taxon>Nocardiopsidaceae</taxon>
        <taxon>Nocardiopsis</taxon>
    </lineage>
</organism>